<proteinExistence type="predicted"/>
<evidence type="ECO:0000256" key="3">
    <source>
        <dbReference type="ARBA" id="ARBA00022723"/>
    </source>
</evidence>
<keyword evidence="6" id="KW-0408">Iron</keyword>
<keyword evidence="7" id="KW-0411">Iron-sulfur</keyword>
<dbReference type="InterPro" id="IPR011538">
    <property type="entry name" value="Nuo51_FMN-bd"/>
</dbReference>
<evidence type="ECO:0000259" key="9">
    <source>
        <dbReference type="Pfam" id="PF13375"/>
    </source>
</evidence>
<gene>
    <name evidence="10" type="primary">prdC</name>
    <name evidence="10" type="ORF">JW646_10390</name>
</gene>
<feature type="domain" description="NADH-ubiquinone oxidoreductase 51kDa subunit FMN-binding" evidence="8">
    <location>
        <begin position="85"/>
        <end position="229"/>
    </location>
</feature>
<dbReference type="NCBIfam" id="TIGR04481">
    <property type="entry name" value="PR_assoc_PrdC"/>
    <property type="match status" value="1"/>
</dbReference>
<dbReference type="GO" id="GO:0046872">
    <property type="term" value="F:metal ion binding"/>
    <property type="evidence" value="ECO:0007669"/>
    <property type="project" value="UniProtKB-KW"/>
</dbReference>
<name>A0AAX2ZCI6_9FIRM</name>
<dbReference type="GO" id="GO:0051539">
    <property type="term" value="F:4 iron, 4 sulfur cluster binding"/>
    <property type="evidence" value="ECO:0007669"/>
    <property type="project" value="UniProtKB-KW"/>
</dbReference>
<dbReference type="GO" id="GO:0016020">
    <property type="term" value="C:membrane"/>
    <property type="evidence" value="ECO:0007669"/>
    <property type="project" value="InterPro"/>
</dbReference>
<protein>
    <submittedName>
        <fullName evidence="10">Proline reductase-associated electron transfer protein PrdC</fullName>
    </submittedName>
</protein>
<evidence type="ECO:0000313" key="11">
    <source>
        <dbReference type="Proteomes" id="UP001198983"/>
    </source>
</evidence>
<evidence type="ECO:0000313" key="10">
    <source>
        <dbReference type="EMBL" id="UEL46077.1"/>
    </source>
</evidence>
<keyword evidence="11" id="KW-1185">Reference proteome</keyword>
<reference evidence="10 11" key="1">
    <citation type="journal article" date="2023" name="Int. J. Syst. Evol. Microbiol.">
        <title>Terrisporobacter hibernicus sp. nov., isolated from bovine faeces in Northern Ireland.</title>
        <authorList>
            <person name="Mitchell M."/>
            <person name="Nguyen S.V."/>
            <person name="Connor M."/>
            <person name="Fairley D.J."/>
            <person name="Donoghue O."/>
            <person name="Marshall H."/>
            <person name="Koolman L."/>
            <person name="McMullan G."/>
            <person name="Schaffer K.E."/>
            <person name="McGrath J.W."/>
            <person name="Fanning S."/>
        </authorList>
    </citation>
    <scope>NUCLEOTIDE SEQUENCE [LARGE SCALE GENOMIC DNA]</scope>
    <source>
        <strain evidence="10 11">MCA3</strain>
    </source>
</reference>
<evidence type="ECO:0000256" key="7">
    <source>
        <dbReference type="ARBA" id="ARBA00023014"/>
    </source>
</evidence>
<dbReference type="PANTHER" id="PTHR43034">
    <property type="entry name" value="ION-TRANSLOCATING OXIDOREDUCTASE COMPLEX SUBUNIT C"/>
    <property type="match status" value="1"/>
</dbReference>
<dbReference type="KEGG" id="tem:JW646_10390"/>
<dbReference type="Gene3D" id="3.40.50.11540">
    <property type="entry name" value="NADH-ubiquinone oxidoreductase 51kDa subunit"/>
    <property type="match status" value="1"/>
</dbReference>
<dbReference type="EMBL" id="CP081135">
    <property type="protein sequence ID" value="UEL46077.1"/>
    <property type="molecule type" value="Genomic_DNA"/>
</dbReference>
<evidence type="ECO:0000256" key="5">
    <source>
        <dbReference type="ARBA" id="ARBA00022982"/>
    </source>
</evidence>
<dbReference type="InterPro" id="IPR026902">
    <property type="entry name" value="RnfC_N"/>
</dbReference>
<keyword evidence="2" id="KW-0004">4Fe-4S</keyword>
<keyword evidence="3" id="KW-0479">Metal-binding</keyword>
<evidence type="ECO:0000259" key="8">
    <source>
        <dbReference type="Pfam" id="PF01512"/>
    </source>
</evidence>
<dbReference type="InterPro" id="IPR031001">
    <property type="entry name" value="PR_assoc_PrdC"/>
</dbReference>
<dbReference type="PANTHER" id="PTHR43034:SF2">
    <property type="entry name" value="ION-TRANSLOCATING OXIDOREDUCTASE COMPLEX SUBUNIT C"/>
    <property type="match status" value="1"/>
</dbReference>
<keyword evidence="1" id="KW-0813">Transport</keyword>
<evidence type="ECO:0000256" key="1">
    <source>
        <dbReference type="ARBA" id="ARBA00022448"/>
    </source>
</evidence>
<dbReference type="Proteomes" id="UP001198983">
    <property type="component" value="Chromosome"/>
</dbReference>
<keyword evidence="5" id="KW-0249">Electron transport</keyword>
<dbReference type="Pfam" id="PF01512">
    <property type="entry name" value="Complex1_51K"/>
    <property type="match status" value="1"/>
</dbReference>
<dbReference type="SUPFAM" id="SSF142019">
    <property type="entry name" value="Nqo1 FMN-binding domain-like"/>
    <property type="match status" value="1"/>
</dbReference>
<dbReference type="RefSeq" id="WP_228415163.1">
    <property type="nucleotide sequence ID" value="NZ_CP081135.1"/>
</dbReference>
<dbReference type="SUPFAM" id="SSF142984">
    <property type="entry name" value="Nqo1 middle domain-like"/>
    <property type="match status" value="1"/>
</dbReference>
<accession>A0AAX2ZCI6</accession>
<dbReference type="GO" id="GO:0009055">
    <property type="term" value="F:electron transfer activity"/>
    <property type="evidence" value="ECO:0007669"/>
    <property type="project" value="InterPro"/>
</dbReference>
<organism evidence="10 11">
    <name type="scientific">Terrisporobacter hibernicus</name>
    <dbReference type="NCBI Taxonomy" id="2813371"/>
    <lineage>
        <taxon>Bacteria</taxon>
        <taxon>Bacillati</taxon>
        <taxon>Bacillota</taxon>
        <taxon>Clostridia</taxon>
        <taxon>Peptostreptococcales</taxon>
        <taxon>Peptostreptococcaceae</taxon>
        <taxon>Terrisporobacter</taxon>
    </lineage>
</organism>
<feature type="domain" description="RnfC Barrel sandwich hybrid" evidence="9">
    <location>
        <begin position="6"/>
        <end position="61"/>
    </location>
</feature>
<evidence type="ECO:0000256" key="6">
    <source>
        <dbReference type="ARBA" id="ARBA00023004"/>
    </source>
</evidence>
<dbReference type="AlphaFoldDB" id="A0AAX2ZCI6"/>
<dbReference type="Pfam" id="PF13375">
    <property type="entry name" value="RnfC_N"/>
    <property type="match status" value="1"/>
</dbReference>
<evidence type="ECO:0000256" key="4">
    <source>
        <dbReference type="ARBA" id="ARBA00022737"/>
    </source>
</evidence>
<sequence length="431" mass="46938">MENLFKFPLKQHVGVDSNPVVKKNDFVKRGQLIATMPEGMLGANIYSSITGTVVEVSEMQICIKPDKTQSDSYMKLHSKKPLDLIREAGIVGLGGAGFPTYAKLQKPFGKNSGVVIVNAAECEPILSHNIDSIEHHAQQLIRGLDIVMDIVKADKGIIAIKSVHPEVIHKLEEVINDSRIHIHKLEDMYPMGEERAIVREVLDRLLDITELPFAADTVVINAETICRIQEAVDEKKPLIDKDITVAGKLKNGLIHIFHDVPLGISVGDIFEKAGGLADEYGELIMGGPFTGKRTSLDAPVIKTTGGLIAAEEFWKGPDKLGLLVCACGGNKERLEEIAASMGSEVVGVEYCKQAHEMKNGSLKCENPGRCPGQVQKVMALKKDGAQALLISNCTDCSNTVMSCAPQLKLPVYHCTDGALRAVNHKLIRKIK</sequence>
<dbReference type="InterPro" id="IPR037225">
    <property type="entry name" value="Nuo51_FMN-bd_sf"/>
</dbReference>
<dbReference type="InterPro" id="IPR010208">
    <property type="entry name" value="Ion_transpt_RnfC/RsxC"/>
</dbReference>
<keyword evidence="4" id="KW-0677">Repeat</keyword>
<evidence type="ECO:0000256" key="2">
    <source>
        <dbReference type="ARBA" id="ARBA00022485"/>
    </source>
</evidence>